<dbReference type="AlphaFoldDB" id="A0A1Q9EVA2"/>
<dbReference type="SUPFAM" id="SSF50985">
    <property type="entry name" value="RCC1/BLIP-II"/>
    <property type="match status" value="1"/>
</dbReference>
<proteinExistence type="predicted"/>
<name>A0A1Q9EVA2_SYMMI</name>
<dbReference type="InterPro" id="IPR051553">
    <property type="entry name" value="Ran_GTPase-activating"/>
</dbReference>
<protein>
    <recommendedName>
        <fullName evidence="3">E3 ubiquitin-protein ligase HERC2</fullName>
    </recommendedName>
</protein>
<reference evidence="1 2" key="1">
    <citation type="submission" date="2016-02" db="EMBL/GenBank/DDBJ databases">
        <title>Genome analysis of coral dinoflagellate symbionts highlights evolutionary adaptations to a symbiotic lifestyle.</title>
        <authorList>
            <person name="Aranda M."/>
            <person name="Li Y."/>
            <person name="Liew Y.J."/>
            <person name="Baumgarten S."/>
            <person name="Simakov O."/>
            <person name="Wilson M."/>
            <person name="Piel J."/>
            <person name="Ashoor H."/>
            <person name="Bougouffa S."/>
            <person name="Bajic V.B."/>
            <person name="Ryu T."/>
            <person name="Ravasi T."/>
            <person name="Bayer T."/>
            <person name="Micklem G."/>
            <person name="Kim H."/>
            <person name="Bhak J."/>
            <person name="Lajeunesse T.C."/>
            <person name="Voolstra C.R."/>
        </authorList>
    </citation>
    <scope>NUCLEOTIDE SEQUENCE [LARGE SCALE GENOMIC DNA]</scope>
    <source>
        <strain evidence="1 2">CCMP2467</strain>
    </source>
</reference>
<organism evidence="1 2">
    <name type="scientific">Symbiodinium microadriaticum</name>
    <name type="common">Dinoflagellate</name>
    <name type="synonym">Zooxanthella microadriatica</name>
    <dbReference type="NCBI Taxonomy" id="2951"/>
    <lineage>
        <taxon>Eukaryota</taxon>
        <taxon>Sar</taxon>
        <taxon>Alveolata</taxon>
        <taxon>Dinophyceae</taxon>
        <taxon>Suessiales</taxon>
        <taxon>Symbiodiniaceae</taxon>
        <taxon>Symbiodinium</taxon>
    </lineage>
</organism>
<evidence type="ECO:0000313" key="1">
    <source>
        <dbReference type="EMBL" id="OLQ11350.1"/>
    </source>
</evidence>
<dbReference type="PANTHER" id="PTHR45982:SF1">
    <property type="entry name" value="REGULATOR OF CHROMOSOME CONDENSATION"/>
    <property type="match status" value="1"/>
</dbReference>
<accession>A0A1Q9EVA2</accession>
<keyword evidence="2" id="KW-1185">Reference proteome</keyword>
<gene>
    <name evidence="1" type="ORF">AK812_SmicGene4810</name>
</gene>
<dbReference type="OrthoDB" id="419976at2759"/>
<dbReference type="Proteomes" id="UP000186817">
    <property type="component" value="Unassembled WGS sequence"/>
</dbReference>
<dbReference type="EMBL" id="LSRX01000060">
    <property type="protein sequence ID" value="OLQ11350.1"/>
    <property type="molecule type" value="Genomic_DNA"/>
</dbReference>
<comment type="caution">
    <text evidence="1">The sequence shown here is derived from an EMBL/GenBank/DDBJ whole genome shotgun (WGS) entry which is preliminary data.</text>
</comment>
<dbReference type="InterPro" id="IPR009091">
    <property type="entry name" value="RCC1/BLIP-II"/>
</dbReference>
<dbReference type="Gene3D" id="2.130.10.30">
    <property type="entry name" value="Regulator of chromosome condensation 1/beta-lactamase-inhibitor protein II"/>
    <property type="match status" value="2"/>
</dbReference>
<evidence type="ECO:0008006" key="3">
    <source>
        <dbReference type="Google" id="ProtNLM"/>
    </source>
</evidence>
<evidence type="ECO:0000313" key="2">
    <source>
        <dbReference type="Proteomes" id="UP000186817"/>
    </source>
</evidence>
<sequence length="533" mass="56720">MMGPSKRKDLQWGHEISEEFLNTEWLRTWMCNNYYKLSLSDIVRINRYLAAGLHEVDERMASYVLAHDPDSRKLIPSLTTRCAAMAVHVSLLSGRTVSVPWSEELNIKSLMRWAGEELGVPIGSVCKEDGSSVLKLEDSLKEAGLQNGDILYATVGQARLLSIRHLPAFVLISADRTARFLGEPLQGGPLLNHILHDVEDVSFTTGAAAVLRSDESVRTYGARDVGGLGPAGLVNVKQVSATFGAFAAVKGDGSVVAWGNPDDGGDCREVSRQLRDVDRLYSAGQSFAAVLRNGSVVTWGDESGGGSGDSSDVQHLLHDPVHMAGTRGAFAALLSDGSVVCWGDSDCGGDCSRVQQQLWNVTQLCGTDGAFAALRADGHVVAWGESSAGGVAGGAQPKLRNVVQLQASDSAFAALLYDGTVVTWGSPSHGGDSRRVQHELQGVRALCASSAAFAALRQDGFVVTWGKLQMPIIGEVASVSGAAGRFALLLLDGRLLGCQEKNTCNWVPLDALEAVVPSPLLRFRGLRGPFGLQ</sequence>
<dbReference type="PANTHER" id="PTHR45982">
    <property type="entry name" value="REGULATOR OF CHROMOSOME CONDENSATION"/>
    <property type="match status" value="1"/>
</dbReference>